<accession>A0A934WY13</accession>
<dbReference type="InterPro" id="IPR025640">
    <property type="entry name" value="GYF_2"/>
</dbReference>
<dbReference type="CDD" id="cd03408">
    <property type="entry name" value="SPFH_like_u1"/>
    <property type="match status" value="1"/>
</dbReference>
<reference evidence="4" key="1">
    <citation type="submission" date="2021-01" db="EMBL/GenBank/DDBJ databases">
        <title>Marivirga aurantiaca sp. nov., isolated from intertidal surface sediments.</title>
        <authorList>
            <person name="Zhang M."/>
        </authorList>
    </citation>
    <scope>NUCLEOTIDE SEQUENCE</scope>
    <source>
        <strain evidence="4">S37H4</strain>
    </source>
</reference>
<feature type="domain" description="GYF" evidence="3">
    <location>
        <begin position="309"/>
        <end position="357"/>
    </location>
</feature>
<dbReference type="SUPFAM" id="SSF117892">
    <property type="entry name" value="Band 7/SPFH domain"/>
    <property type="match status" value="1"/>
</dbReference>
<dbReference type="Gene3D" id="3.30.479.30">
    <property type="entry name" value="Band 7 domain"/>
    <property type="match status" value="1"/>
</dbReference>
<feature type="region of interest" description="Disordered" evidence="1">
    <location>
        <begin position="283"/>
        <end position="306"/>
    </location>
</feature>
<evidence type="ECO:0000256" key="1">
    <source>
        <dbReference type="SAM" id="MobiDB-lite"/>
    </source>
</evidence>
<comment type="caution">
    <text evidence="4">The sequence shown here is derived from an EMBL/GenBank/DDBJ whole genome shotgun (WGS) entry which is preliminary data.</text>
</comment>
<dbReference type="PANTHER" id="PTHR37826:SF2">
    <property type="entry name" value="ZINC-RIBBON DOMAIN-CONTAINING PROTEIN"/>
    <property type="match status" value="1"/>
</dbReference>
<dbReference type="EMBL" id="JAEQBW010000002">
    <property type="protein sequence ID" value="MBK6264930.1"/>
    <property type="molecule type" value="Genomic_DNA"/>
</dbReference>
<dbReference type="RefSeq" id="WP_201430593.1">
    <property type="nucleotide sequence ID" value="NZ_JAEQBW010000002.1"/>
</dbReference>
<dbReference type="Pfam" id="PF14237">
    <property type="entry name" value="GYF_2"/>
    <property type="match status" value="1"/>
</dbReference>
<dbReference type="Proteomes" id="UP000611723">
    <property type="component" value="Unassembled WGS sequence"/>
</dbReference>
<protein>
    <submittedName>
        <fullName evidence="4">SPFH domain-containing protein</fullName>
    </submittedName>
</protein>
<dbReference type="PANTHER" id="PTHR37826">
    <property type="entry name" value="FLOTILLIN BAND_7_5 DOMAIN PROTEIN"/>
    <property type="match status" value="1"/>
</dbReference>
<evidence type="ECO:0000313" key="5">
    <source>
        <dbReference type="Proteomes" id="UP000611723"/>
    </source>
</evidence>
<organism evidence="4 5">
    <name type="scientific">Marivirga aurantiaca</name>
    <dbReference type="NCBI Taxonomy" id="2802615"/>
    <lineage>
        <taxon>Bacteria</taxon>
        <taxon>Pseudomonadati</taxon>
        <taxon>Bacteroidota</taxon>
        <taxon>Cytophagia</taxon>
        <taxon>Cytophagales</taxon>
        <taxon>Marivirgaceae</taxon>
        <taxon>Marivirga</taxon>
    </lineage>
</organism>
<dbReference type="AlphaFoldDB" id="A0A934WY13"/>
<dbReference type="InterPro" id="IPR036013">
    <property type="entry name" value="Band_7/SPFH_dom_sf"/>
</dbReference>
<feature type="domain" description="SPFH" evidence="2">
    <location>
        <begin position="26"/>
        <end position="234"/>
    </location>
</feature>
<keyword evidence="5" id="KW-1185">Reference proteome</keyword>
<gene>
    <name evidence="4" type="ORF">JKA74_07770</name>
</gene>
<evidence type="ECO:0000313" key="4">
    <source>
        <dbReference type="EMBL" id="MBK6264930.1"/>
    </source>
</evidence>
<sequence length="372" mass="41340">MGFFKGLRGEFIDIIEWTDNSNNTLVYRFERHDNEIKNGAKLTVREGQAAVFINEGKIADVFMPGMYSLTTENLPILSTLKGWKYGFDSPFKAEVYFISTRNFTDQKWGTKNPITLSDSRFGMLEIRAFGTYVIKVNDPTLFIREIVGTDGHFTTEEISNQLRSLVVTRFTDAIGEAGLPVEKYAANTNEISGLVKGIMQEDFKTYGIDLTNFLIENISMPDEIKTEIFELSRLNTIDLDKFAKIKAAKAMEKAAENESGTAGAGMGMGMGFAMANQMGQSFTQQQPNQTNNPNSAGSPPPVPNQTAFHVVVNGQQSGPHDMATLQQMIAQHQLTKDSLVWKQGMNNWTAAGQINEFYNLFGSVPPPLPPQE</sequence>
<evidence type="ECO:0000259" key="2">
    <source>
        <dbReference type="Pfam" id="PF13421"/>
    </source>
</evidence>
<proteinExistence type="predicted"/>
<name>A0A934WY13_9BACT</name>
<evidence type="ECO:0000259" key="3">
    <source>
        <dbReference type="Pfam" id="PF14237"/>
    </source>
</evidence>
<dbReference type="Pfam" id="PF13421">
    <property type="entry name" value="Band_7_1"/>
    <property type="match status" value="1"/>
</dbReference>
<dbReference type="InterPro" id="IPR033880">
    <property type="entry name" value="SPFH_YdjI"/>
</dbReference>
<feature type="compositionally biased region" description="Low complexity" evidence="1">
    <location>
        <begin position="283"/>
        <end position="294"/>
    </location>
</feature>